<feature type="region of interest" description="Disordered" evidence="1">
    <location>
        <begin position="1"/>
        <end position="54"/>
    </location>
</feature>
<gene>
    <name evidence="2" type="ordered locus">Os04g0434101</name>
    <name evidence="2" type="ORF">OSNPB_040434101</name>
</gene>
<evidence type="ECO:0000313" key="2">
    <source>
        <dbReference type="EMBL" id="BAS89290.1"/>
    </source>
</evidence>
<feature type="region of interest" description="Disordered" evidence="1">
    <location>
        <begin position="70"/>
        <end position="100"/>
    </location>
</feature>
<feature type="compositionally biased region" description="Basic and acidic residues" evidence="1">
    <location>
        <begin position="38"/>
        <end position="49"/>
    </location>
</feature>
<dbReference type="EMBL" id="AP014960">
    <property type="protein sequence ID" value="BAS89290.1"/>
    <property type="molecule type" value="Genomic_DNA"/>
</dbReference>
<proteinExistence type="predicted"/>
<evidence type="ECO:0000256" key="1">
    <source>
        <dbReference type="SAM" id="MobiDB-lite"/>
    </source>
</evidence>
<name>A0A0P0WAQ7_ORYSJ</name>
<dbReference type="AlphaFoldDB" id="A0A0P0WAQ7"/>
<sequence>MGGCKIASPSQAEEERRQGRLASPHHLLTFAHTRFSRKKEDEEVDDVSRHSRSRGAAATASIAFLFPSSPSAAPSSSPVASSLDELPPTHQIPKTTSFGF</sequence>
<reference evidence="3" key="1">
    <citation type="journal article" date="2005" name="Nature">
        <title>The map-based sequence of the rice genome.</title>
        <authorList>
            <consortium name="International rice genome sequencing project (IRGSP)"/>
            <person name="Matsumoto T."/>
            <person name="Wu J."/>
            <person name="Kanamori H."/>
            <person name="Katayose Y."/>
            <person name="Fujisawa M."/>
            <person name="Namiki N."/>
            <person name="Mizuno H."/>
            <person name="Yamamoto K."/>
            <person name="Antonio B.A."/>
            <person name="Baba T."/>
            <person name="Sakata K."/>
            <person name="Nagamura Y."/>
            <person name="Aoki H."/>
            <person name="Arikawa K."/>
            <person name="Arita K."/>
            <person name="Bito T."/>
            <person name="Chiden Y."/>
            <person name="Fujitsuka N."/>
            <person name="Fukunaka R."/>
            <person name="Hamada M."/>
            <person name="Harada C."/>
            <person name="Hayashi A."/>
            <person name="Hijishita S."/>
            <person name="Honda M."/>
            <person name="Hosokawa S."/>
            <person name="Ichikawa Y."/>
            <person name="Idonuma A."/>
            <person name="Iijima M."/>
            <person name="Ikeda M."/>
            <person name="Ikeno M."/>
            <person name="Ito K."/>
            <person name="Ito S."/>
            <person name="Ito T."/>
            <person name="Ito Y."/>
            <person name="Ito Y."/>
            <person name="Iwabuchi A."/>
            <person name="Kamiya K."/>
            <person name="Karasawa W."/>
            <person name="Kurita K."/>
            <person name="Katagiri S."/>
            <person name="Kikuta A."/>
            <person name="Kobayashi H."/>
            <person name="Kobayashi N."/>
            <person name="Machita K."/>
            <person name="Maehara T."/>
            <person name="Masukawa M."/>
            <person name="Mizubayashi T."/>
            <person name="Mukai Y."/>
            <person name="Nagasaki H."/>
            <person name="Nagata Y."/>
            <person name="Naito S."/>
            <person name="Nakashima M."/>
            <person name="Nakama Y."/>
            <person name="Nakamichi Y."/>
            <person name="Nakamura M."/>
            <person name="Meguro A."/>
            <person name="Negishi M."/>
            <person name="Ohta I."/>
            <person name="Ohta T."/>
            <person name="Okamoto M."/>
            <person name="Ono N."/>
            <person name="Saji S."/>
            <person name="Sakaguchi M."/>
            <person name="Sakai K."/>
            <person name="Shibata M."/>
            <person name="Shimokawa T."/>
            <person name="Song J."/>
            <person name="Takazaki Y."/>
            <person name="Terasawa K."/>
            <person name="Tsugane M."/>
            <person name="Tsuji K."/>
            <person name="Ueda S."/>
            <person name="Waki K."/>
            <person name="Yamagata H."/>
            <person name="Yamamoto M."/>
            <person name="Yamamoto S."/>
            <person name="Yamane H."/>
            <person name="Yoshiki S."/>
            <person name="Yoshihara R."/>
            <person name="Yukawa K."/>
            <person name="Zhong H."/>
            <person name="Yano M."/>
            <person name="Yuan Q."/>
            <person name="Ouyang S."/>
            <person name="Liu J."/>
            <person name="Jones K.M."/>
            <person name="Gansberger K."/>
            <person name="Moffat K."/>
            <person name="Hill J."/>
            <person name="Bera J."/>
            <person name="Fadrosh D."/>
            <person name="Jin S."/>
            <person name="Johri S."/>
            <person name="Kim M."/>
            <person name="Overton L."/>
            <person name="Reardon M."/>
            <person name="Tsitrin T."/>
            <person name="Vuong H."/>
            <person name="Weaver B."/>
            <person name="Ciecko A."/>
            <person name="Tallon L."/>
            <person name="Jackson J."/>
            <person name="Pai G."/>
            <person name="Aken S.V."/>
            <person name="Utterback T."/>
            <person name="Reidmuller S."/>
            <person name="Feldblyum T."/>
            <person name="Hsiao J."/>
            <person name="Zismann V."/>
            <person name="Iobst S."/>
            <person name="de Vazeille A.R."/>
            <person name="Buell C.R."/>
            <person name="Ying K."/>
            <person name="Li Y."/>
            <person name="Lu T."/>
            <person name="Huang Y."/>
            <person name="Zhao Q."/>
            <person name="Feng Q."/>
            <person name="Zhang L."/>
            <person name="Zhu J."/>
            <person name="Weng Q."/>
            <person name="Mu J."/>
            <person name="Lu Y."/>
            <person name="Fan D."/>
            <person name="Liu Y."/>
            <person name="Guan J."/>
            <person name="Zhang Y."/>
            <person name="Yu S."/>
            <person name="Liu X."/>
            <person name="Zhang Y."/>
            <person name="Hong G."/>
            <person name="Han B."/>
            <person name="Choisne N."/>
            <person name="Demange N."/>
            <person name="Orjeda G."/>
            <person name="Samain S."/>
            <person name="Cattolico L."/>
            <person name="Pelletier E."/>
            <person name="Couloux A."/>
            <person name="Segurens B."/>
            <person name="Wincker P."/>
            <person name="D'Hont A."/>
            <person name="Scarpelli C."/>
            <person name="Weissenbach J."/>
            <person name="Salanoubat M."/>
            <person name="Quetier F."/>
            <person name="Yu Y."/>
            <person name="Kim H.R."/>
            <person name="Rambo T."/>
            <person name="Currie J."/>
            <person name="Collura K."/>
            <person name="Luo M."/>
            <person name="Yang T."/>
            <person name="Ammiraju J.S.S."/>
            <person name="Engler F."/>
            <person name="Soderlund C."/>
            <person name="Wing R.A."/>
            <person name="Palmer L.E."/>
            <person name="de la Bastide M."/>
            <person name="Spiegel L."/>
            <person name="Nascimento L."/>
            <person name="Zutavern T."/>
            <person name="O'Shaughnessy A."/>
            <person name="Dike S."/>
            <person name="Dedhia N."/>
            <person name="Preston R."/>
            <person name="Balija V."/>
            <person name="McCombie W.R."/>
            <person name="Chow T."/>
            <person name="Chen H."/>
            <person name="Chung M."/>
            <person name="Chen C."/>
            <person name="Shaw J."/>
            <person name="Wu H."/>
            <person name="Hsiao K."/>
            <person name="Chao Y."/>
            <person name="Chu M."/>
            <person name="Cheng C."/>
            <person name="Hour A."/>
            <person name="Lee P."/>
            <person name="Lin S."/>
            <person name="Lin Y."/>
            <person name="Liou J."/>
            <person name="Liu S."/>
            <person name="Hsing Y."/>
            <person name="Raghuvanshi S."/>
            <person name="Mohanty A."/>
            <person name="Bharti A.K."/>
            <person name="Gaur A."/>
            <person name="Gupta V."/>
            <person name="Kumar D."/>
            <person name="Ravi V."/>
            <person name="Vij S."/>
            <person name="Kapur A."/>
            <person name="Khurana P."/>
            <person name="Khurana P."/>
            <person name="Khurana J.P."/>
            <person name="Tyagi A.K."/>
            <person name="Gaikwad K."/>
            <person name="Singh A."/>
            <person name="Dalal V."/>
            <person name="Srivastava S."/>
            <person name="Dixit A."/>
            <person name="Pal A.K."/>
            <person name="Ghazi I.A."/>
            <person name="Yadav M."/>
            <person name="Pandit A."/>
            <person name="Bhargava A."/>
            <person name="Sureshbabu K."/>
            <person name="Batra K."/>
            <person name="Sharma T.R."/>
            <person name="Mohapatra T."/>
            <person name="Singh N.K."/>
            <person name="Messing J."/>
            <person name="Nelson A.B."/>
            <person name="Fuks G."/>
            <person name="Kavchok S."/>
            <person name="Keizer G."/>
            <person name="Linton E."/>
            <person name="Llaca V."/>
            <person name="Song R."/>
            <person name="Tanyolac B."/>
            <person name="Young S."/>
            <person name="Ho-Il K."/>
            <person name="Hahn J.H."/>
            <person name="Sangsakoo G."/>
            <person name="Vanavichit A."/>
            <person name="de Mattos Luiz.A.T."/>
            <person name="Zimmer P.D."/>
            <person name="Malone G."/>
            <person name="Dellagostin O."/>
            <person name="de Oliveira A.C."/>
            <person name="Bevan M."/>
            <person name="Bancroft I."/>
            <person name="Minx P."/>
            <person name="Cordum H."/>
            <person name="Wilson R."/>
            <person name="Cheng Z."/>
            <person name="Jin W."/>
            <person name="Jiang J."/>
            <person name="Leong S.A."/>
            <person name="Iwama H."/>
            <person name="Gojobori T."/>
            <person name="Itoh T."/>
            <person name="Niimura Y."/>
            <person name="Fujii Y."/>
            <person name="Habara T."/>
            <person name="Sakai H."/>
            <person name="Sato Y."/>
            <person name="Wilson G."/>
            <person name="Kumar K."/>
            <person name="McCouch S."/>
            <person name="Juretic N."/>
            <person name="Hoen D."/>
            <person name="Wright S."/>
            <person name="Bruskiewich R."/>
            <person name="Bureau T."/>
            <person name="Miyao A."/>
            <person name="Hirochika H."/>
            <person name="Nishikawa T."/>
            <person name="Kadowaki K."/>
            <person name="Sugiura M."/>
            <person name="Burr B."/>
            <person name="Sasaki T."/>
        </authorList>
    </citation>
    <scope>NUCLEOTIDE SEQUENCE [LARGE SCALE GENOMIC DNA]</scope>
    <source>
        <strain evidence="3">cv. Nipponbare</strain>
    </source>
</reference>
<reference evidence="2 3" key="3">
    <citation type="journal article" date="2013" name="Rice">
        <title>Improvement of the Oryza sativa Nipponbare reference genome using next generation sequence and optical map data.</title>
        <authorList>
            <person name="Kawahara Y."/>
            <person name="de la Bastide M."/>
            <person name="Hamilton J.P."/>
            <person name="Kanamori H."/>
            <person name="McCombie W.R."/>
            <person name="Ouyang S."/>
            <person name="Schwartz D.C."/>
            <person name="Tanaka T."/>
            <person name="Wu J."/>
            <person name="Zhou S."/>
            <person name="Childs K.L."/>
            <person name="Davidson R.M."/>
            <person name="Lin H."/>
            <person name="Quesada-Ocampo L."/>
            <person name="Vaillancourt B."/>
            <person name="Sakai H."/>
            <person name="Lee S.S."/>
            <person name="Kim J."/>
            <person name="Numa H."/>
            <person name="Itoh T."/>
            <person name="Buell C.R."/>
            <person name="Matsumoto T."/>
        </authorList>
    </citation>
    <scope>NUCLEOTIDE SEQUENCE [LARGE SCALE GENOMIC DNA]</scope>
    <source>
        <strain evidence="3">cv. Nipponbare</strain>
    </source>
</reference>
<protein>
    <submittedName>
        <fullName evidence="2">Os04g0434101 protein</fullName>
    </submittedName>
</protein>
<dbReference type="Proteomes" id="UP000059680">
    <property type="component" value="Chromosome 4"/>
</dbReference>
<reference evidence="2 3" key="2">
    <citation type="journal article" date="2013" name="Plant Cell Physiol.">
        <title>Rice Annotation Project Database (RAP-DB): an integrative and interactive database for rice genomics.</title>
        <authorList>
            <person name="Sakai H."/>
            <person name="Lee S.S."/>
            <person name="Tanaka T."/>
            <person name="Numa H."/>
            <person name="Kim J."/>
            <person name="Kawahara Y."/>
            <person name="Wakimoto H."/>
            <person name="Yang C.C."/>
            <person name="Iwamoto M."/>
            <person name="Abe T."/>
            <person name="Yamada Y."/>
            <person name="Muto A."/>
            <person name="Inokuchi H."/>
            <person name="Ikemura T."/>
            <person name="Matsumoto T."/>
            <person name="Sasaki T."/>
            <person name="Itoh T."/>
        </authorList>
    </citation>
    <scope>NUCLEOTIDE SEQUENCE [LARGE SCALE GENOMIC DNA]</scope>
    <source>
        <strain evidence="3">cv. Nipponbare</strain>
    </source>
</reference>
<accession>A0A0P0WAQ7</accession>
<keyword evidence="3" id="KW-1185">Reference proteome</keyword>
<organism evidence="2 3">
    <name type="scientific">Oryza sativa subsp. japonica</name>
    <name type="common">Rice</name>
    <dbReference type="NCBI Taxonomy" id="39947"/>
    <lineage>
        <taxon>Eukaryota</taxon>
        <taxon>Viridiplantae</taxon>
        <taxon>Streptophyta</taxon>
        <taxon>Embryophyta</taxon>
        <taxon>Tracheophyta</taxon>
        <taxon>Spermatophyta</taxon>
        <taxon>Magnoliopsida</taxon>
        <taxon>Liliopsida</taxon>
        <taxon>Poales</taxon>
        <taxon>Poaceae</taxon>
        <taxon>BOP clade</taxon>
        <taxon>Oryzoideae</taxon>
        <taxon>Oryzeae</taxon>
        <taxon>Oryzinae</taxon>
        <taxon>Oryza</taxon>
        <taxon>Oryza sativa</taxon>
    </lineage>
</organism>
<dbReference type="PaxDb" id="39947-A0A0P0WAQ7"/>
<dbReference type="InParanoid" id="A0A0P0WAQ7"/>
<feature type="compositionally biased region" description="Low complexity" evidence="1">
    <location>
        <begin position="70"/>
        <end position="82"/>
    </location>
</feature>
<evidence type="ECO:0000313" key="3">
    <source>
        <dbReference type="Proteomes" id="UP000059680"/>
    </source>
</evidence>